<accession>A0A1H7TQM8</accession>
<dbReference type="Proteomes" id="UP000183894">
    <property type="component" value="Unassembled WGS sequence"/>
</dbReference>
<sequence>MAAGGLGSSVMSTGLAAASDESQAGASDNVEVNELQGSELNKLLKQVKINQEAKKLIKEVKELGWKPNWNSTRAVRHIVKQESVAGSIDTVSIPFEKIKQSGYKQKPSKYHEEMYLQWMGNKTLDHRELFDEDPVGSTIIHLKDDPDSDIETNVLTGPVADELTRYVVKNGSVISNTQNIKGMTKGSQDSVSALSGGTCEINVDVYEADPSTPCLSTDCLTLSGASLSVTAVGCVLSGGIVCLIGAGVGLAGIVYCLGCEKLYSDVVNIDKSYFDGKDVSCEGFSTDNSRTALPVTRCEIADLPIEENINPGGC</sequence>
<reference evidence="1 2" key="1">
    <citation type="submission" date="2016-10" db="EMBL/GenBank/DDBJ databases">
        <authorList>
            <person name="de Groot N.N."/>
        </authorList>
    </citation>
    <scope>NUCLEOTIDE SEQUENCE [LARGE SCALE GENOMIC DNA]</scope>
    <source>
        <strain evidence="1 2">CDM_5</strain>
    </source>
</reference>
<proteinExistence type="predicted"/>
<organism evidence="1 2">
    <name type="scientific">Haloferax larsenii</name>
    <dbReference type="NCBI Taxonomy" id="302484"/>
    <lineage>
        <taxon>Archaea</taxon>
        <taxon>Methanobacteriati</taxon>
        <taxon>Methanobacteriota</taxon>
        <taxon>Stenosarchaea group</taxon>
        <taxon>Halobacteria</taxon>
        <taxon>Halobacteriales</taxon>
        <taxon>Haloferacaceae</taxon>
        <taxon>Haloferax</taxon>
    </lineage>
</organism>
<protein>
    <submittedName>
        <fullName evidence="1">Uncharacterized protein</fullName>
    </submittedName>
</protein>
<gene>
    <name evidence="1" type="ORF">SAMN04488691_1109</name>
</gene>
<evidence type="ECO:0000313" key="2">
    <source>
        <dbReference type="Proteomes" id="UP000183894"/>
    </source>
</evidence>
<dbReference type="EMBL" id="FOAD01000010">
    <property type="protein sequence ID" value="SEL86855.1"/>
    <property type="molecule type" value="Genomic_DNA"/>
</dbReference>
<name>A0A1H7TQM8_HALLR</name>
<dbReference type="AlphaFoldDB" id="A0A1H7TQM8"/>
<evidence type="ECO:0000313" key="1">
    <source>
        <dbReference type="EMBL" id="SEL86855.1"/>
    </source>
</evidence>